<organism evidence="1 2">
    <name type="scientific">Ruminococcus bromii</name>
    <dbReference type="NCBI Taxonomy" id="40518"/>
    <lineage>
        <taxon>Bacteria</taxon>
        <taxon>Bacillati</taxon>
        <taxon>Bacillota</taxon>
        <taxon>Clostridia</taxon>
        <taxon>Eubacteriales</taxon>
        <taxon>Oscillospiraceae</taxon>
        <taxon>Ruminococcus</taxon>
    </lineage>
</organism>
<sequence length="335" mass="38426">MQHEITEKHNVFEENGEVMCAGWARTPVFEYNSEQSKTRGKHSERDCYFISNTEVSLYLSVENLGMEFAVKIAVADLKRGGVIYDCVVKKFVFSKNELPESGISGELLYTDKRLQLQLTNTPNGRFLKCDFIDFGGIKNLYFNINLKKTAGESLNEIAPFERDRKYFYLKRFVPKFVAGGIIRVGGMEYSLNETTTNAYFDWTRFSKPRKHNYQRLSSDCFIDGKRFSLCLASRVGDNRYGNENCFFTDGHLEKLSQINVKSTGGNLDRPWYFKAGYSAVDITFKPFTVKGEAMAAYMDKTTVIFGRLYGELKRVDMDKPIVLDNSQAHIVLTEF</sequence>
<reference evidence="1" key="1">
    <citation type="journal article" date="2018" name="Environ. Microbiol.">
        <title>Sporulation capability and amylosome conservation among diverse human colonic and rumen isolates of the keystone starch-degrader Ruminococcus bromii.</title>
        <authorList>
            <person name="Mukhopadhya I."/>
            <person name="Morais S."/>
            <person name="Laverde-Gomez J."/>
            <person name="Sheridan P.O."/>
            <person name="Walker A.W."/>
            <person name="Kelly W."/>
            <person name="Klieve A.V."/>
            <person name="Ouwerkerk D."/>
            <person name="Duncan S.H."/>
            <person name="Louis P."/>
            <person name="Koropatkin N."/>
            <person name="Cockburn D."/>
            <person name="Kibler R."/>
            <person name="Cooper P.J."/>
            <person name="Sandoval C."/>
            <person name="Crost E."/>
            <person name="Juge N."/>
            <person name="Bayer E.A."/>
            <person name="Flint H.J."/>
        </authorList>
    </citation>
    <scope>NUCLEOTIDE SEQUENCE [LARGE SCALE GENOMIC DNA]</scope>
    <source>
        <strain evidence="1">ATCC 27255</strain>
    </source>
</reference>
<dbReference type="AlphaFoldDB" id="A0A2N0UJK0"/>
<dbReference type="InterPro" id="IPR021243">
    <property type="entry name" value="DUF2804"/>
</dbReference>
<protein>
    <recommendedName>
        <fullName evidence="3">DUF2804 family protein</fullName>
    </recommendedName>
</protein>
<evidence type="ECO:0008006" key="3">
    <source>
        <dbReference type="Google" id="ProtNLM"/>
    </source>
</evidence>
<accession>A0A2N0UJK0</accession>
<dbReference type="EMBL" id="NNSR01000072">
    <property type="protein sequence ID" value="PKD27173.1"/>
    <property type="molecule type" value="Genomic_DNA"/>
</dbReference>
<keyword evidence="2" id="KW-1185">Reference proteome</keyword>
<proteinExistence type="predicted"/>
<comment type="caution">
    <text evidence="1">The sequence shown here is derived from an EMBL/GenBank/DDBJ whole genome shotgun (WGS) entry which is preliminary data.</text>
</comment>
<gene>
    <name evidence="1" type="ORF">RBATCC27255_01561</name>
</gene>
<evidence type="ECO:0000313" key="1">
    <source>
        <dbReference type="EMBL" id="PKD27173.1"/>
    </source>
</evidence>
<dbReference type="PANTHER" id="PTHR35868:SF3">
    <property type="entry name" value="DUF2804 DOMAIN-CONTAINING PROTEIN"/>
    <property type="match status" value="1"/>
</dbReference>
<dbReference type="RefSeq" id="WP_101029502.1">
    <property type="nucleotide sequence ID" value="NZ_CABMMZ010000072.1"/>
</dbReference>
<dbReference type="Pfam" id="PF10974">
    <property type="entry name" value="DUF2804"/>
    <property type="match status" value="1"/>
</dbReference>
<name>A0A2N0UJK0_9FIRM</name>
<dbReference type="Proteomes" id="UP000233425">
    <property type="component" value="Unassembled WGS sequence"/>
</dbReference>
<dbReference type="PANTHER" id="PTHR35868">
    <property type="entry name" value="DUF2804 DOMAIN-CONTAINING PROTEIN-RELATED"/>
    <property type="match status" value="1"/>
</dbReference>
<evidence type="ECO:0000313" key="2">
    <source>
        <dbReference type="Proteomes" id="UP000233425"/>
    </source>
</evidence>